<dbReference type="InterPro" id="IPR010285">
    <property type="entry name" value="DNA_helicase_pif1-like_DEAD"/>
</dbReference>
<dbReference type="GO" id="GO:0000723">
    <property type="term" value="P:telomere maintenance"/>
    <property type="evidence" value="ECO:0007669"/>
    <property type="project" value="InterPro"/>
</dbReference>
<dbReference type="PANTHER" id="PTHR47642">
    <property type="entry name" value="ATP-DEPENDENT DNA HELICASE"/>
    <property type="match status" value="1"/>
</dbReference>
<name>A0A6C0H5T0_9ZZZZ</name>
<dbReference type="CDD" id="cd18809">
    <property type="entry name" value="SF1_C_RecD"/>
    <property type="match status" value="1"/>
</dbReference>
<sequence length="472" mass="54405">MNFTEEQKNAYNIFMNKNNLFITGAGGCGKSYFIHKIYENFPNKSIIKVCAMTGCASLLLKCNATTLHKWAGIGLGNGTIEENVVKIKYNNFKSKAWKETEILILDEVSMLSDYLFEMLDRIGKEVRGNDEPFGGIQLLFSGDFYQLPPVSKKNKGKYCFESKIWKETFPYCIEFMKIFRQVDERYIEILNNIRHGKINKSDCDILMERVNKVKENNNITKIFPTRKKVDEINIKEMELLGNIDEYVYEIEFLYDIKDDKKMTKELVKIKENMSTEYQKIELEYMKNGLICDSKIILKKGAYVMCVVNKSVIGVDKRTGCAVEKVLCNGSCGIITRFERYPVILFDNVEILMKPHVWQNDRYPWLGVMQVPLILAWAITIHKSQGISLENAEIDAGSDNFEYGQIYVALSRVKSLEGLYLTGFDVSKIRISTKVVNFYEKISSKKISAEKTDYIDNEDIPIAIPVMDIYHVS</sequence>
<dbReference type="AlphaFoldDB" id="A0A6C0H5T0"/>
<evidence type="ECO:0000313" key="2">
    <source>
        <dbReference type="EMBL" id="QHT75566.1"/>
    </source>
</evidence>
<dbReference type="InterPro" id="IPR027417">
    <property type="entry name" value="P-loop_NTPase"/>
</dbReference>
<proteinExistence type="predicted"/>
<dbReference type="GO" id="GO:0006281">
    <property type="term" value="P:DNA repair"/>
    <property type="evidence" value="ECO:0007669"/>
    <property type="project" value="InterPro"/>
</dbReference>
<organism evidence="2">
    <name type="scientific">viral metagenome</name>
    <dbReference type="NCBI Taxonomy" id="1070528"/>
    <lineage>
        <taxon>unclassified sequences</taxon>
        <taxon>metagenomes</taxon>
        <taxon>organismal metagenomes</taxon>
    </lineage>
</organism>
<evidence type="ECO:0000259" key="1">
    <source>
        <dbReference type="Pfam" id="PF05970"/>
    </source>
</evidence>
<protein>
    <recommendedName>
        <fullName evidence="1">DNA helicase Pif1-like DEAD-box helicase domain-containing protein</fullName>
    </recommendedName>
</protein>
<accession>A0A6C0H5T0</accession>
<feature type="domain" description="DNA helicase Pif1-like DEAD-box helicase" evidence="1">
    <location>
        <begin position="4"/>
        <end position="202"/>
    </location>
</feature>
<dbReference type="CDD" id="cd18037">
    <property type="entry name" value="DEXSc_Pif1_like"/>
    <property type="match status" value="1"/>
</dbReference>
<dbReference type="Gene3D" id="3.40.50.300">
    <property type="entry name" value="P-loop containing nucleotide triphosphate hydrolases"/>
    <property type="match status" value="1"/>
</dbReference>
<dbReference type="GO" id="GO:0003678">
    <property type="term" value="F:DNA helicase activity"/>
    <property type="evidence" value="ECO:0007669"/>
    <property type="project" value="InterPro"/>
</dbReference>
<dbReference type="InterPro" id="IPR051055">
    <property type="entry name" value="PIF1_helicase"/>
</dbReference>
<reference evidence="2" key="1">
    <citation type="journal article" date="2020" name="Nature">
        <title>Giant virus diversity and host interactions through global metagenomics.</title>
        <authorList>
            <person name="Schulz F."/>
            <person name="Roux S."/>
            <person name="Paez-Espino D."/>
            <person name="Jungbluth S."/>
            <person name="Walsh D.A."/>
            <person name="Denef V.J."/>
            <person name="McMahon K.D."/>
            <person name="Konstantinidis K.T."/>
            <person name="Eloe-Fadrosh E.A."/>
            <person name="Kyrpides N.C."/>
            <person name="Woyke T."/>
        </authorList>
    </citation>
    <scope>NUCLEOTIDE SEQUENCE</scope>
    <source>
        <strain evidence="2">GVMAG-M-3300023179-71</strain>
    </source>
</reference>
<dbReference type="PANTHER" id="PTHR47642:SF7">
    <property type="entry name" value="ATP-DEPENDENT DNA HELICASE PIF1"/>
    <property type="match status" value="1"/>
</dbReference>
<dbReference type="SUPFAM" id="SSF52540">
    <property type="entry name" value="P-loop containing nucleoside triphosphate hydrolases"/>
    <property type="match status" value="2"/>
</dbReference>
<dbReference type="Pfam" id="PF05970">
    <property type="entry name" value="PIF1"/>
    <property type="match status" value="1"/>
</dbReference>
<dbReference type="EMBL" id="MN739879">
    <property type="protein sequence ID" value="QHT75566.1"/>
    <property type="molecule type" value="Genomic_DNA"/>
</dbReference>